<reference evidence="3" key="1">
    <citation type="submission" date="2023-03" db="EMBL/GenBank/DDBJ databases">
        <title>Massive genome expansion in bonnet fungi (Mycena s.s.) driven by repeated elements and novel gene families across ecological guilds.</title>
        <authorList>
            <consortium name="Lawrence Berkeley National Laboratory"/>
            <person name="Harder C.B."/>
            <person name="Miyauchi S."/>
            <person name="Viragh M."/>
            <person name="Kuo A."/>
            <person name="Thoen E."/>
            <person name="Andreopoulos B."/>
            <person name="Lu D."/>
            <person name="Skrede I."/>
            <person name="Drula E."/>
            <person name="Henrissat B."/>
            <person name="Morin E."/>
            <person name="Kohler A."/>
            <person name="Barry K."/>
            <person name="LaButti K."/>
            <person name="Morin E."/>
            <person name="Salamov A."/>
            <person name="Lipzen A."/>
            <person name="Mereny Z."/>
            <person name="Hegedus B."/>
            <person name="Baldrian P."/>
            <person name="Stursova M."/>
            <person name="Weitz H."/>
            <person name="Taylor A."/>
            <person name="Grigoriev I.V."/>
            <person name="Nagy L.G."/>
            <person name="Martin F."/>
            <person name="Kauserud H."/>
        </authorList>
    </citation>
    <scope>NUCLEOTIDE SEQUENCE</scope>
    <source>
        <strain evidence="3">CBHHK067</strain>
    </source>
</reference>
<dbReference type="AlphaFoldDB" id="A0AAD7F5L9"/>
<accession>A0AAD7F5L9</accession>
<keyword evidence="4" id="KW-1185">Reference proteome</keyword>
<dbReference type="Proteomes" id="UP001221757">
    <property type="component" value="Unassembled WGS sequence"/>
</dbReference>
<keyword evidence="2" id="KW-0732">Signal</keyword>
<keyword evidence="1" id="KW-1133">Transmembrane helix</keyword>
<evidence type="ECO:0000313" key="4">
    <source>
        <dbReference type="Proteomes" id="UP001221757"/>
    </source>
</evidence>
<feature type="chain" id="PRO_5042002994" evidence="2">
    <location>
        <begin position="20"/>
        <end position="169"/>
    </location>
</feature>
<feature type="signal peptide" evidence="2">
    <location>
        <begin position="1"/>
        <end position="19"/>
    </location>
</feature>
<gene>
    <name evidence="3" type="ORF">B0H17DRAFT_1222671</name>
</gene>
<keyword evidence="1" id="KW-0472">Membrane</keyword>
<name>A0AAD7F5L9_MYCRO</name>
<evidence type="ECO:0000313" key="3">
    <source>
        <dbReference type="EMBL" id="KAJ7602873.1"/>
    </source>
</evidence>
<organism evidence="3 4">
    <name type="scientific">Mycena rosella</name>
    <name type="common">Pink bonnet</name>
    <name type="synonym">Agaricus rosellus</name>
    <dbReference type="NCBI Taxonomy" id="1033263"/>
    <lineage>
        <taxon>Eukaryota</taxon>
        <taxon>Fungi</taxon>
        <taxon>Dikarya</taxon>
        <taxon>Basidiomycota</taxon>
        <taxon>Agaricomycotina</taxon>
        <taxon>Agaricomycetes</taxon>
        <taxon>Agaricomycetidae</taxon>
        <taxon>Agaricales</taxon>
        <taxon>Marasmiineae</taxon>
        <taxon>Mycenaceae</taxon>
        <taxon>Mycena</taxon>
    </lineage>
</organism>
<dbReference type="EMBL" id="JARKIE010001355">
    <property type="protein sequence ID" value="KAJ7602873.1"/>
    <property type="molecule type" value="Genomic_DNA"/>
</dbReference>
<protein>
    <submittedName>
        <fullName evidence="3">Uncharacterized protein</fullName>
    </submittedName>
</protein>
<keyword evidence="1" id="KW-0812">Transmembrane</keyword>
<feature type="transmembrane region" description="Helical" evidence="1">
    <location>
        <begin position="135"/>
        <end position="164"/>
    </location>
</feature>
<comment type="caution">
    <text evidence="3">The sequence shown here is derived from an EMBL/GenBank/DDBJ whole genome shotgun (WGS) entry which is preliminary data.</text>
</comment>
<evidence type="ECO:0000256" key="1">
    <source>
        <dbReference type="SAM" id="Phobius"/>
    </source>
</evidence>
<proteinExistence type="predicted"/>
<evidence type="ECO:0000256" key="2">
    <source>
        <dbReference type="SAM" id="SignalP"/>
    </source>
</evidence>
<sequence length="169" mass="17259">MFALRFASLFLLAATLASAIPASAPAGLAVVDKRASTADVETVFTTLKSSTDSILPQIDALVSAHRRPQHRYCVLLSLPVSSKRQTEDEVATVVAGIITEISTTLNGLSGSIPGFGTVIIAIDVALDELLVGLDVVLTGVVTLVAGLLVSVAVLLGQLGLGLVIGSLGL</sequence>